<comment type="pathway">
    <text evidence="1 6">Cofactor biosynthesis; (R)-pantothenate biosynthesis; (R)-pantoate from 3-methyl-2-oxobutanoate: step 1/2.</text>
</comment>
<feature type="region of interest" description="Disordered" evidence="7">
    <location>
        <begin position="231"/>
        <end position="257"/>
    </location>
</feature>
<dbReference type="InterPro" id="IPR015813">
    <property type="entry name" value="Pyrv/PenolPyrv_kinase-like_dom"/>
</dbReference>
<dbReference type="PANTHER" id="PTHR20881">
    <property type="entry name" value="3-METHYL-2-OXOBUTANOATE HYDROXYMETHYLTRANSFERASE"/>
    <property type="match status" value="1"/>
</dbReference>
<keyword evidence="4 6" id="KW-0808">Transferase</keyword>
<evidence type="ECO:0000313" key="9">
    <source>
        <dbReference type="Proteomes" id="UP001642464"/>
    </source>
</evidence>
<dbReference type="NCBIfam" id="TIGR00222">
    <property type="entry name" value="panB"/>
    <property type="match status" value="1"/>
</dbReference>
<sequence length="257" mass="28109">MVELGHETTLPVTLDDIIHHCQAVCRGCRRPLLVADLPFGSFEASPEQAVRSATRIMKETNMDSVKVEGGRKRVESVRAIVDAGIAVMGHIGLTPQSFSRSATKAYDLIKDAEALQDAGVFAMVLECVPAIVAQQVAKAVDVPVIGIGAGPHTDGQVLVFHDMLGMMQHHHHAQFTPQFCKQYATVGYAIQEGLAEYKSDVEQRKFPDESYSPYKIPEAEAAKFLELVQQHQERKAQQATSDQPTAAVDDGPDIKVY</sequence>
<proteinExistence type="inferred from homology"/>
<evidence type="ECO:0000256" key="4">
    <source>
        <dbReference type="ARBA" id="ARBA00022679"/>
    </source>
</evidence>
<evidence type="ECO:0000256" key="3">
    <source>
        <dbReference type="ARBA" id="ARBA00012618"/>
    </source>
</evidence>
<dbReference type="PANTHER" id="PTHR20881:SF0">
    <property type="entry name" value="3-METHYL-2-OXOBUTANOATE HYDROXYMETHYLTRANSFERASE"/>
    <property type="match status" value="1"/>
</dbReference>
<dbReference type="PIRSF" id="PIRSF000388">
    <property type="entry name" value="Pantoate_hydroxy_MeTrfase"/>
    <property type="match status" value="1"/>
</dbReference>
<name>A0ABP0NP60_9DINO</name>
<evidence type="ECO:0000256" key="6">
    <source>
        <dbReference type="RuleBase" id="RU362100"/>
    </source>
</evidence>
<organism evidence="8 9">
    <name type="scientific">Durusdinium trenchii</name>
    <dbReference type="NCBI Taxonomy" id="1381693"/>
    <lineage>
        <taxon>Eukaryota</taxon>
        <taxon>Sar</taxon>
        <taxon>Alveolata</taxon>
        <taxon>Dinophyceae</taxon>
        <taxon>Suessiales</taxon>
        <taxon>Symbiodiniaceae</taxon>
        <taxon>Durusdinium</taxon>
    </lineage>
</organism>
<comment type="catalytic activity">
    <reaction evidence="5 6">
        <text>(6R)-5,10-methylene-5,6,7,8-tetrahydrofolate + 3-methyl-2-oxobutanoate + H2O = 2-dehydropantoate + (6S)-5,6,7,8-tetrahydrofolate</text>
        <dbReference type="Rhea" id="RHEA:11824"/>
        <dbReference type="ChEBI" id="CHEBI:11561"/>
        <dbReference type="ChEBI" id="CHEBI:11851"/>
        <dbReference type="ChEBI" id="CHEBI:15377"/>
        <dbReference type="ChEBI" id="CHEBI:15636"/>
        <dbReference type="ChEBI" id="CHEBI:57453"/>
        <dbReference type="EC" id="2.1.2.11"/>
    </reaction>
</comment>
<keyword evidence="9" id="KW-1185">Reference proteome</keyword>
<reference evidence="8 9" key="1">
    <citation type="submission" date="2024-02" db="EMBL/GenBank/DDBJ databases">
        <authorList>
            <person name="Chen Y."/>
            <person name="Shah S."/>
            <person name="Dougan E. K."/>
            <person name="Thang M."/>
            <person name="Chan C."/>
        </authorList>
    </citation>
    <scope>NUCLEOTIDE SEQUENCE [LARGE SCALE GENOMIC DNA]</scope>
</reference>
<comment type="similarity">
    <text evidence="2 6">Belongs to the PanB family.</text>
</comment>
<dbReference type="Proteomes" id="UP001642464">
    <property type="component" value="Unassembled WGS sequence"/>
</dbReference>
<dbReference type="SUPFAM" id="SSF51621">
    <property type="entry name" value="Phosphoenolpyruvate/pyruvate domain"/>
    <property type="match status" value="1"/>
</dbReference>
<protein>
    <recommendedName>
        <fullName evidence="3 6">3-methyl-2-oxobutanoate hydroxymethyltransferase</fullName>
        <ecNumber evidence="3 6">2.1.2.11</ecNumber>
    </recommendedName>
</protein>
<dbReference type="CDD" id="cd06557">
    <property type="entry name" value="KPHMT-like"/>
    <property type="match status" value="1"/>
</dbReference>
<dbReference type="EC" id="2.1.2.11" evidence="3 6"/>
<evidence type="ECO:0000256" key="5">
    <source>
        <dbReference type="ARBA" id="ARBA00049172"/>
    </source>
</evidence>
<evidence type="ECO:0000256" key="1">
    <source>
        <dbReference type="ARBA" id="ARBA00005033"/>
    </source>
</evidence>
<evidence type="ECO:0000256" key="7">
    <source>
        <dbReference type="SAM" id="MobiDB-lite"/>
    </source>
</evidence>
<evidence type="ECO:0000256" key="2">
    <source>
        <dbReference type="ARBA" id="ARBA00008676"/>
    </source>
</evidence>
<keyword evidence="6" id="KW-0566">Pantothenate biosynthesis</keyword>
<comment type="function">
    <text evidence="6">Catalyzes the reversible reaction in which hydroxymethyl group from 5,10-methylenetetrahydrofolate is transferred onto alpha-ketoisovalerate to form ketopantoate.</text>
</comment>
<dbReference type="Gene3D" id="3.20.20.60">
    <property type="entry name" value="Phosphoenolpyruvate-binding domains"/>
    <property type="match status" value="1"/>
</dbReference>
<accession>A0ABP0NP60</accession>
<gene>
    <name evidence="8" type="ORF">SCF082_LOCUS33528</name>
</gene>
<dbReference type="Pfam" id="PF02548">
    <property type="entry name" value="Pantoate_transf"/>
    <property type="match status" value="1"/>
</dbReference>
<dbReference type="InterPro" id="IPR040442">
    <property type="entry name" value="Pyrv_kinase-like_dom_sf"/>
</dbReference>
<dbReference type="EMBL" id="CAXAMM010029936">
    <property type="protein sequence ID" value="CAK9065562.1"/>
    <property type="molecule type" value="Genomic_DNA"/>
</dbReference>
<comment type="caution">
    <text evidence="8">The sequence shown here is derived from an EMBL/GenBank/DDBJ whole genome shotgun (WGS) entry which is preliminary data.</text>
</comment>
<evidence type="ECO:0000313" key="8">
    <source>
        <dbReference type="EMBL" id="CAK9065562.1"/>
    </source>
</evidence>
<dbReference type="InterPro" id="IPR003700">
    <property type="entry name" value="Pantoate_hydroxy_MeTrfase"/>
</dbReference>